<dbReference type="Proteomes" id="UP001189429">
    <property type="component" value="Unassembled WGS sequence"/>
</dbReference>
<organism evidence="1 2">
    <name type="scientific">Prorocentrum cordatum</name>
    <dbReference type="NCBI Taxonomy" id="2364126"/>
    <lineage>
        <taxon>Eukaryota</taxon>
        <taxon>Sar</taxon>
        <taxon>Alveolata</taxon>
        <taxon>Dinophyceae</taxon>
        <taxon>Prorocentrales</taxon>
        <taxon>Prorocentraceae</taxon>
        <taxon>Prorocentrum</taxon>
    </lineage>
</organism>
<gene>
    <name evidence="1" type="ORF">PCOR1329_LOCUS30791</name>
</gene>
<reference evidence="1" key="1">
    <citation type="submission" date="2023-10" db="EMBL/GenBank/DDBJ databases">
        <authorList>
            <person name="Chen Y."/>
            <person name="Shah S."/>
            <person name="Dougan E. K."/>
            <person name="Thang M."/>
            <person name="Chan C."/>
        </authorList>
    </citation>
    <scope>NUCLEOTIDE SEQUENCE [LARGE SCALE GENOMIC DNA]</scope>
</reference>
<proteinExistence type="predicted"/>
<sequence>MIHVALSAKEAPFTQTERVMVQVAQPLLRSDAYWNVDPSLVALAQAGQPPVRFEVEAQFQPTSGSGLRPDSLESKGVQSLDVLHFHGASFQKVADISEYTIGEAAGSLACADSVGEEYTEALRDISLYGDDPGAGCYAGFDLMLCGKMSSTRLRALCPNMCACYDGFLSWSGLFGTSAFGCPTECLKYPAGTIDRLSGDRFPCEDTGPGNFSAVTGYLPNLYHYWNRALDSHPEQINLSFRDFYTHYVGGLQEYVSSDPSMREGVPNSIGILFTFRRDLASLLDFNALVRHVVGGAFFEELAAGNWTIFPGVPHPSGLTGCDFLASAEIAFLIRGSTWTCAQWGRSPPSGHGALACVAAHRACPSVRALASSPPSPPSLPFLP</sequence>
<keyword evidence="2" id="KW-1185">Reference proteome</keyword>
<feature type="non-terminal residue" evidence="1">
    <location>
        <position position="383"/>
    </location>
</feature>
<accession>A0ABN9SMD6</accession>
<comment type="caution">
    <text evidence="1">The sequence shown here is derived from an EMBL/GenBank/DDBJ whole genome shotgun (WGS) entry which is preliminary data.</text>
</comment>
<evidence type="ECO:0000313" key="1">
    <source>
        <dbReference type="EMBL" id="CAK0832944.1"/>
    </source>
</evidence>
<evidence type="ECO:0000313" key="2">
    <source>
        <dbReference type="Proteomes" id="UP001189429"/>
    </source>
</evidence>
<name>A0ABN9SMD6_9DINO</name>
<protein>
    <submittedName>
        <fullName evidence="1">Uncharacterized protein</fullName>
    </submittedName>
</protein>
<dbReference type="EMBL" id="CAUYUJ010011947">
    <property type="protein sequence ID" value="CAK0832944.1"/>
    <property type="molecule type" value="Genomic_DNA"/>
</dbReference>